<dbReference type="InterPro" id="IPR049475">
    <property type="entry name" value="Mann_GBD_bact"/>
</dbReference>
<dbReference type="Pfam" id="PF21253">
    <property type="entry name" value="Mann_GBD_bact"/>
    <property type="match status" value="1"/>
</dbReference>
<keyword evidence="5 7" id="KW-0472">Membrane</keyword>
<evidence type="ECO:0000256" key="1">
    <source>
        <dbReference type="ARBA" id="ARBA00004162"/>
    </source>
</evidence>
<dbReference type="RefSeq" id="WP_101301770.1">
    <property type="nucleotide sequence ID" value="NZ_CP025197.1"/>
</dbReference>
<dbReference type="GO" id="GO:0016985">
    <property type="term" value="F:mannan endo-1,4-beta-mannosidase activity"/>
    <property type="evidence" value="ECO:0007669"/>
    <property type="project" value="UniProtKB-EC"/>
</dbReference>
<keyword evidence="9" id="KW-0326">Glycosidase</keyword>
<evidence type="ECO:0000256" key="2">
    <source>
        <dbReference type="ARBA" id="ARBA00022475"/>
    </source>
</evidence>
<dbReference type="GO" id="GO:0005886">
    <property type="term" value="C:plasma membrane"/>
    <property type="evidence" value="ECO:0007669"/>
    <property type="project" value="UniProtKB-SubCell"/>
</dbReference>
<evidence type="ECO:0000259" key="8">
    <source>
        <dbReference type="PROSITE" id="PS51849"/>
    </source>
</evidence>
<feature type="compositionally biased region" description="Polar residues" evidence="6">
    <location>
        <begin position="411"/>
        <end position="430"/>
    </location>
</feature>
<keyword evidence="2" id="KW-1003">Cell membrane</keyword>
<dbReference type="EC" id="3.2.1.78" evidence="9"/>
<feature type="compositionally biased region" description="Polar residues" evidence="6">
    <location>
        <begin position="514"/>
        <end position="528"/>
    </location>
</feature>
<feature type="compositionally biased region" description="Low complexity" evidence="6">
    <location>
        <begin position="367"/>
        <end position="376"/>
    </location>
</feature>
<dbReference type="PROSITE" id="PS51849">
    <property type="entry name" value="RSGI_N"/>
    <property type="match status" value="1"/>
</dbReference>
<comment type="subcellular location">
    <subcellularLocation>
        <location evidence="1">Cell membrane</location>
        <topology evidence="1">Single-pass membrane protein</topology>
    </subcellularLocation>
</comment>
<dbReference type="InterPro" id="IPR008979">
    <property type="entry name" value="Galactose-bd-like_sf"/>
</dbReference>
<dbReference type="InterPro" id="IPR024449">
    <property type="entry name" value="Anti-sigma_RsgI_N"/>
</dbReference>
<dbReference type="AlphaFoldDB" id="A0A2K9E665"/>
<dbReference type="KEGG" id="hsc:HVS_09905"/>
<sequence>MKYSGKVMRITGNEAIVMAKDYEIVRIKLRKKVKIGEEIQFYAEDIIVESFNNHVSLSEFEVDSQVEADREFHANNETSYEKKKQNKFFSVAAISASFLLVFIFAHFFAILNKKEYAYIDVDINPSFSFIVDSRGRIEGINLLNEDAAHFVEGLEIKKDSFKNGLELIINNYRGKLGSPEQETVVLVAANFSHKNSIKKNYEAKEKKLFDELKSLNETFGKEENIKIKAFIVDEEIRNKALENQISMGKYVIYQEAKSELDISLDTVREKSVRELLEVVNMYNEYATYALIEFDTPGGEFALEDLSEEALRLGQELEEPQEIPGIQHPQDMPQETTEIIQRPEEVKEEFQLTQEEKEQKETQKSGRQRTSSTQRTTEGLKTPAVTQNSRKDIKVPTATSDSSKDSKAPTVTPKSINGTKTPTVTQKSSKSFGVPTETQRKRENQNVPSATPKVNNLQKMPTYTPKITATPKATQQHKTPTYTPKIAQPQKTSTATQKTTQTQNTPTATPKLAQEQETPRATPQVTPQATPKEVHTPKAPEGTPKSMKWQGIPVVTPEPGQLPETAIPDLKEVPGKTPAQETVKKAIRVLEDWENGRENKWYGPNLSVSKDWAASGDYSLRSRVNVWNKSKIILFNICDLDFTGYNTLCVVVKEEKSKLFEGKIKARIFIRTGNNWEWFMSDYKNISTYKNTTLKLDLTEVPDLDDVKSIGIEFYVSSNEKGLVNLYTDYLYLE</sequence>
<reference evidence="9 10" key="1">
    <citation type="submission" date="2017-12" db="EMBL/GenBank/DDBJ databases">
        <title>Complete genome sequence of Herbivorax saccincola GGR1, a novel Cellulosome-producing hydrolytic bacterium in a thermophilic biogas plant, established by Illumina and Nanopore MinION sequencing.</title>
        <authorList>
            <person name="Pechtl A."/>
            <person name="Ruckert C."/>
            <person name="Koeck D.E."/>
            <person name="Maus I."/>
            <person name="Winkler A."/>
            <person name="Kalinowski J."/>
            <person name="Puhler A."/>
            <person name="Schwarz W.W."/>
            <person name="Zverlov V.V."/>
            <person name="Schluter A."/>
            <person name="Liebl W."/>
        </authorList>
    </citation>
    <scope>NUCLEOTIDE SEQUENCE [LARGE SCALE GENOMIC DNA]</scope>
    <source>
        <strain evidence="10">SR1</strain>
    </source>
</reference>
<evidence type="ECO:0000256" key="6">
    <source>
        <dbReference type="SAM" id="MobiDB-lite"/>
    </source>
</evidence>
<feature type="region of interest" description="Disordered" evidence="6">
    <location>
        <begin position="348"/>
        <end position="551"/>
    </location>
</feature>
<keyword evidence="3 7" id="KW-0812">Transmembrane</keyword>
<name>A0A2K9E665_9FIRM</name>
<keyword evidence="9" id="KW-0378">Hydrolase</keyword>
<feature type="domain" description="RsgI N-terminal anti-sigma" evidence="8">
    <location>
        <begin position="3"/>
        <end position="50"/>
    </location>
</feature>
<dbReference type="SUPFAM" id="SSF49785">
    <property type="entry name" value="Galactose-binding domain-like"/>
    <property type="match status" value="1"/>
</dbReference>
<evidence type="ECO:0000256" key="7">
    <source>
        <dbReference type="SAM" id="Phobius"/>
    </source>
</evidence>
<accession>A0A2K9E665</accession>
<proteinExistence type="predicted"/>
<protein>
    <submittedName>
        <fullName evidence="9">Mannan endo-1,4-beta-mannosidase A and B</fullName>
        <ecNumber evidence="9">3.2.1.78</ecNumber>
    </submittedName>
</protein>
<dbReference type="Proteomes" id="UP000233534">
    <property type="component" value="Chromosome"/>
</dbReference>
<dbReference type="Pfam" id="PF12791">
    <property type="entry name" value="RsgI_N"/>
    <property type="match status" value="1"/>
</dbReference>
<evidence type="ECO:0000256" key="4">
    <source>
        <dbReference type="ARBA" id="ARBA00022989"/>
    </source>
</evidence>
<evidence type="ECO:0000313" key="9">
    <source>
        <dbReference type="EMBL" id="AUG57878.1"/>
    </source>
</evidence>
<organism evidence="9 10">
    <name type="scientific">Acetivibrio saccincola</name>
    <dbReference type="NCBI Taxonomy" id="1677857"/>
    <lineage>
        <taxon>Bacteria</taxon>
        <taxon>Bacillati</taxon>
        <taxon>Bacillota</taxon>
        <taxon>Clostridia</taxon>
        <taxon>Eubacteriales</taxon>
        <taxon>Oscillospiraceae</taxon>
        <taxon>Acetivibrio</taxon>
    </lineage>
</organism>
<keyword evidence="10" id="KW-1185">Reference proteome</keyword>
<keyword evidence="4 7" id="KW-1133">Transmembrane helix</keyword>
<dbReference type="Gene3D" id="2.60.120.260">
    <property type="entry name" value="Galactose-binding domain-like"/>
    <property type="match status" value="1"/>
</dbReference>
<gene>
    <name evidence="9" type="ORF">HVS_09905</name>
</gene>
<feature type="compositionally biased region" description="Polar residues" evidence="6">
    <location>
        <begin position="444"/>
        <end position="481"/>
    </location>
</feature>
<evidence type="ECO:0000256" key="5">
    <source>
        <dbReference type="ARBA" id="ARBA00023136"/>
    </source>
</evidence>
<feature type="transmembrane region" description="Helical" evidence="7">
    <location>
        <begin position="88"/>
        <end position="111"/>
    </location>
</feature>
<feature type="compositionally biased region" description="Low complexity" evidence="6">
    <location>
        <begin position="486"/>
        <end position="510"/>
    </location>
</feature>
<feature type="compositionally biased region" description="Basic and acidic residues" evidence="6">
    <location>
        <begin position="348"/>
        <end position="363"/>
    </location>
</feature>
<evidence type="ECO:0000256" key="3">
    <source>
        <dbReference type="ARBA" id="ARBA00022692"/>
    </source>
</evidence>
<dbReference type="EMBL" id="CP025197">
    <property type="protein sequence ID" value="AUG57878.1"/>
    <property type="molecule type" value="Genomic_DNA"/>
</dbReference>
<evidence type="ECO:0000313" key="10">
    <source>
        <dbReference type="Proteomes" id="UP000233534"/>
    </source>
</evidence>
<dbReference type="Pfam" id="PF23750">
    <property type="entry name" value="RsgI_M"/>
    <property type="match status" value="1"/>
</dbReference>
<dbReference type="InterPro" id="IPR055431">
    <property type="entry name" value="RsgI_M"/>
</dbReference>